<sequence>MLTRDFGKFLRRIGKISKPQGRFKNDNRDRKGPNKVNFEGSTMKRKFDISQKGKGIQWRMQGVWSDPDKIYFLENTLSLPVVENLGTEILSVDAHLVHHFIDELSLIVVLPPLNVGSLINQSMEDIDEGIEEGSEGEHNVEGKGSSRSDLEVVGQNENLVIEFYANLIEEFGNIEKLAYGEVYVRGHVIDFSPANIIHYLSCLDYSDIEGTGLKEETDFDEVTKVLTGDAGAV</sequence>
<evidence type="ECO:0000313" key="2">
    <source>
        <dbReference type="Proteomes" id="UP001060085"/>
    </source>
</evidence>
<organism evidence="1 2">
    <name type="scientific">Catharanthus roseus</name>
    <name type="common">Madagascar periwinkle</name>
    <name type="synonym">Vinca rosea</name>
    <dbReference type="NCBI Taxonomy" id="4058"/>
    <lineage>
        <taxon>Eukaryota</taxon>
        <taxon>Viridiplantae</taxon>
        <taxon>Streptophyta</taxon>
        <taxon>Embryophyta</taxon>
        <taxon>Tracheophyta</taxon>
        <taxon>Spermatophyta</taxon>
        <taxon>Magnoliopsida</taxon>
        <taxon>eudicotyledons</taxon>
        <taxon>Gunneridae</taxon>
        <taxon>Pentapetalae</taxon>
        <taxon>asterids</taxon>
        <taxon>lamiids</taxon>
        <taxon>Gentianales</taxon>
        <taxon>Apocynaceae</taxon>
        <taxon>Rauvolfioideae</taxon>
        <taxon>Vinceae</taxon>
        <taxon>Catharanthinae</taxon>
        <taxon>Catharanthus</taxon>
    </lineage>
</organism>
<comment type="caution">
    <text evidence="1">The sequence shown here is derived from an EMBL/GenBank/DDBJ whole genome shotgun (WGS) entry which is preliminary data.</text>
</comment>
<protein>
    <submittedName>
        <fullName evidence="1">Uncharacterized protein</fullName>
    </submittedName>
</protein>
<keyword evidence="2" id="KW-1185">Reference proteome</keyword>
<gene>
    <name evidence="1" type="ORF">M9H77_04553</name>
</gene>
<proteinExistence type="predicted"/>
<accession>A0ACC0CEL0</accession>
<dbReference type="Proteomes" id="UP001060085">
    <property type="component" value="Linkage Group LG01"/>
</dbReference>
<reference evidence="2" key="1">
    <citation type="journal article" date="2023" name="Nat. Plants">
        <title>Single-cell RNA sequencing provides a high-resolution roadmap for understanding the multicellular compartmentation of specialized metabolism.</title>
        <authorList>
            <person name="Sun S."/>
            <person name="Shen X."/>
            <person name="Li Y."/>
            <person name="Li Y."/>
            <person name="Wang S."/>
            <person name="Li R."/>
            <person name="Zhang H."/>
            <person name="Shen G."/>
            <person name="Guo B."/>
            <person name="Wei J."/>
            <person name="Xu J."/>
            <person name="St-Pierre B."/>
            <person name="Chen S."/>
            <person name="Sun C."/>
        </authorList>
    </citation>
    <scope>NUCLEOTIDE SEQUENCE [LARGE SCALE GENOMIC DNA]</scope>
</reference>
<dbReference type="EMBL" id="CM044701">
    <property type="protein sequence ID" value="KAI5683325.1"/>
    <property type="molecule type" value="Genomic_DNA"/>
</dbReference>
<name>A0ACC0CEL0_CATRO</name>
<evidence type="ECO:0000313" key="1">
    <source>
        <dbReference type="EMBL" id="KAI5683325.1"/>
    </source>
</evidence>